<dbReference type="KEGG" id="ccha:ELD05_04025"/>
<dbReference type="Proteomes" id="UP000282930">
    <property type="component" value="Chromosome"/>
</dbReference>
<proteinExistence type="predicted"/>
<reference evidence="1 2" key="1">
    <citation type="submission" date="2018-12" db="EMBL/GenBank/DDBJ databases">
        <title>Genome sequence from the cellulolytic species, Caldicellulosiruptor changbaiensis.</title>
        <authorList>
            <person name="Blumer-Schuette S.E."/>
            <person name="Mendoza C."/>
        </authorList>
    </citation>
    <scope>NUCLEOTIDE SEQUENCE [LARGE SCALE GENOMIC DNA]</scope>
    <source>
        <strain evidence="1 2">CBS-Z</strain>
    </source>
</reference>
<keyword evidence="2" id="KW-1185">Reference proteome</keyword>
<sequence>MVFKVYNKCLGREITAGHFNSKTKIFYKAVSTHSKLLVLNAYGIEKCVVEELKERGCKLIQIEEINMGNMYEIDFDKFIEKAILRTFGNSTEQYYLPLKYFTKAEKAS</sequence>
<gene>
    <name evidence="1" type="ORF">ELD05_04025</name>
</gene>
<protein>
    <submittedName>
        <fullName evidence="1">Uncharacterized protein</fullName>
    </submittedName>
</protein>
<dbReference type="EMBL" id="CP034791">
    <property type="protein sequence ID" value="AZT89892.1"/>
    <property type="molecule type" value="Genomic_DNA"/>
</dbReference>
<organism evidence="1 2">
    <name type="scientific">Caldicellulosiruptor changbaiensis</name>
    <dbReference type="NCBI Taxonomy" id="1222016"/>
    <lineage>
        <taxon>Bacteria</taxon>
        <taxon>Bacillati</taxon>
        <taxon>Bacillota</taxon>
        <taxon>Bacillota incertae sedis</taxon>
        <taxon>Caldicellulosiruptorales</taxon>
        <taxon>Caldicellulosiruptoraceae</taxon>
        <taxon>Caldicellulosiruptor</taxon>
    </lineage>
</organism>
<accession>A0A3T0D4E3</accession>
<evidence type="ECO:0000313" key="1">
    <source>
        <dbReference type="EMBL" id="AZT89892.1"/>
    </source>
</evidence>
<name>A0A3T0D4E3_9FIRM</name>
<dbReference type="AlphaFoldDB" id="A0A3T0D4E3"/>
<dbReference type="RefSeq" id="WP_127351462.1">
    <property type="nucleotide sequence ID" value="NZ_CP034791.1"/>
</dbReference>
<evidence type="ECO:0000313" key="2">
    <source>
        <dbReference type="Proteomes" id="UP000282930"/>
    </source>
</evidence>